<comment type="catalytic activity">
    <reaction evidence="15">
        <text>firefly D-luciferin + ATP + O2 = firefly oxyluciferin + hnu + AMP + CO2 + diphosphate</text>
        <dbReference type="Rhea" id="RHEA:10732"/>
        <dbReference type="ChEBI" id="CHEBI:15379"/>
        <dbReference type="ChEBI" id="CHEBI:16526"/>
        <dbReference type="ChEBI" id="CHEBI:16792"/>
        <dbReference type="ChEBI" id="CHEBI:30212"/>
        <dbReference type="ChEBI" id="CHEBI:30616"/>
        <dbReference type="ChEBI" id="CHEBI:33019"/>
        <dbReference type="ChEBI" id="CHEBI:58038"/>
        <dbReference type="ChEBI" id="CHEBI:456215"/>
        <dbReference type="EC" id="1.13.12.7"/>
    </reaction>
</comment>
<dbReference type="InterPro" id="IPR045851">
    <property type="entry name" value="AMP-bd_C_sf"/>
</dbReference>
<name>A0AAN7ZN25_9COLE</name>
<keyword evidence="19" id="KW-1185">Reference proteome</keyword>
<keyword evidence="12" id="KW-0576">Peroxisome</keyword>
<keyword evidence="11" id="KW-0503">Monooxygenase</keyword>
<evidence type="ECO:0000256" key="2">
    <source>
        <dbReference type="ARBA" id="ARBA00004275"/>
    </source>
</evidence>
<gene>
    <name evidence="18" type="ORF">RI129_003469</name>
</gene>
<evidence type="ECO:0000259" key="16">
    <source>
        <dbReference type="Pfam" id="PF00501"/>
    </source>
</evidence>
<feature type="domain" description="AMP-dependent synthetase/ligase" evidence="16">
    <location>
        <begin position="590"/>
        <end position="950"/>
    </location>
</feature>
<evidence type="ECO:0000256" key="8">
    <source>
        <dbReference type="ARBA" id="ARBA00022840"/>
    </source>
</evidence>
<comment type="similarity">
    <text evidence="3">Belongs to the ATP-dependent AMP-binding enzyme family.</text>
</comment>
<keyword evidence="7" id="KW-0547">Nucleotide-binding</keyword>
<evidence type="ECO:0000256" key="3">
    <source>
        <dbReference type="ARBA" id="ARBA00006432"/>
    </source>
</evidence>
<evidence type="ECO:0000256" key="9">
    <source>
        <dbReference type="ARBA" id="ARBA00022842"/>
    </source>
</evidence>
<dbReference type="GO" id="GO:0005524">
    <property type="term" value="F:ATP binding"/>
    <property type="evidence" value="ECO:0007669"/>
    <property type="project" value="UniProtKB-KW"/>
</dbReference>
<dbReference type="GO" id="GO:0016405">
    <property type="term" value="F:CoA-ligase activity"/>
    <property type="evidence" value="ECO:0007669"/>
    <property type="project" value="TreeGrafter"/>
</dbReference>
<evidence type="ECO:0000256" key="12">
    <source>
        <dbReference type="ARBA" id="ARBA00023140"/>
    </source>
</evidence>
<dbReference type="EMBL" id="JAVRBK010000002">
    <property type="protein sequence ID" value="KAK5648577.1"/>
    <property type="molecule type" value="Genomic_DNA"/>
</dbReference>
<evidence type="ECO:0000256" key="1">
    <source>
        <dbReference type="ARBA" id="ARBA00001946"/>
    </source>
</evidence>
<dbReference type="AlphaFoldDB" id="A0AAN7ZN25"/>
<dbReference type="PANTHER" id="PTHR24096:SF423">
    <property type="entry name" value="GM05240P"/>
    <property type="match status" value="1"/>
</dbReference>
<keyword evidence="6" id="KW-0479">Metal-binding</keyword>
<feature type="domain" description="AMP-binding enzyme C-terminal" evidence="17">
    <location>
        <begin position="1001"/>
        <end position="1076"/>
    </location>
</feature>
<evidence type="ECO:0000259" key="17">
    <source>
        <dbReference type="Pfam" id="PF13193"/>
    </source>
</evidence>
<evidence type="ECO:0000256" key="10">
    <source>
        <dbReference type="ARBA" id="ARBA00023002"/>
    </source>
</evidence>
<dbReference type="GO" id="GO:0047077">
    <property type="term" value="F:Photinus-luciferin 4-monooxygenase (ATP-hydrolyzing) activity"/>
    <property type="evidence" value="ECO:0007669"/>
    <property type="project" value="UniProtKB-EC"/>
</dbReference>
<evidence type="ECO:0000313" key="18">
    <source>
        <dbReference type="EMBL" id="KAK5648577.1"/>
    </source>
</evidence>
<evidence type="ECO:0000256" key="11">
    <source>
        <dbReference type="ARBA" id="ARBA00023033"/>
    </source>
</evidence>
<comment type="cofactor">
    <cofactor evidence="1">
        <name>Mg(2+)</name>
        <dbReference type="ChEBI" id="CHEBI:18420"/>
    </cofactor>
</comment>
<keyword evidence="13" id="KW-0455">Luminescence</keyword>
<evidence type="ECO:0000256" key="6">
    <source>
        <dbReference type="ARBA" id="ARBA00022723"/>
    </source>
</evidence>
<dbReference type="PANTHER" id="PTHR24096">
    <property type="entry name" value="LONG-CHAIN-FATTY-ACID--COA LIGASE"/>
    <property type="match status" value="1"/>
</dbReference>
<reference evidence="18 19" key="1">
    <citation type="journal article" date="2024" name="Insects">
        <title>An Improved Chromosome-Level Genome Assembly of the Firefly Pyrocoelia pectoralis.</title>
        <authorList>
            <person name="Fu X."/>
            <person name="Meyer-Rochow V.B."/>
            <person name="Ballantyne L."/>
            <person name="Zhu X."/>
        </authorList>
    </citation>
    <scope>NUCLEOTIDE SEQUENCE [LARGE SCALE GENOMIC DNA]</scope>
    <source>
        <strain evidence="18">XCY_ONT2</strain>
    </source>
</reference>
<keyword evidence="10" id="KW-0560">Oxidoreductase</keyword>
<dbReference type="InterPro" id="IPR020845">
    <property type="entry name" value="AMP-binding_CS"/>
</dbReference>
<proteinExistence type="inferred from homology"/>
<evidence type="ECO:0000256" key="13">
    <source>
        <dbReference type="ARBA" id="ARBA00023223"/>
    </source>
</evidence>
<dbReference type="Gene3D" id="2.30.38.10">
    <property type="entry name" value="Luciferase, Domain 3"/>
    <property type="match status" value="2"/>
</dbReference>
<accession>A0AAN7ZN25</accession>
<dbReference type="Pfam" id="PF00501">
    <property type="entry name" value="AMP-binding"/>
    <property type="match status" value="3"/>
</dbReference>
<evidence type="ECO:0000256" key="7">
    <source>
        <dbReference type="ARBA" id="ARBA00022741"/>
    </source>
</evidence>
<dbReference type="FunFam" id="3.30.300.30:FF:000007">
    <property type="entry name" value="4-coumarate--CoA ligase 2"/>
    <property type="match status" value="2"/>
</dbReference>
<organism evidence="18 19">
    <name type="scientific">Pyrocoelia pectoralis</name>
    <dbReference type="NCBI Taxonomy" id="417401"/>
    <lineage>
        <taxon>Eukaryota</taxon>
        <taxon>Metazoa</taxon>
        <taxon>Ecdysozoa</taxon>
        <taxon>Arthropoda</taxon>
        <taxon>Hexapoda</taxon>
        <taxon>Insecta</taxon>
        <taxon>Pterygota</taxon>
        <taxon>Neoptera</taxon>
        <taxon>Endopterygota</taxon>
        <taxon>Coleoptera</taxon>
        <taxon>Polyphaga</taxon>
        <taxon>Elateriformia</taxon>
        <taxon>Elateroidea</taxon>
        <taxon>Lampyridae</taxon>
        <taxon>Lampyrinae</taxon>
        <taxon>Pyrocoelia</taxon>
    </lineage>
</organism>
<dbReference type="Pfam" id="PF13193">
    <property type="entry name" value="AMP-binding_C"/>
    <property type="match status" value="2"/>
</dbReference>
<dbReference type="Proteomes" id="UP001329430">
    <property type="component" value="Chromosome 2"/>
</dbReference>
<feature type="domain" description="AMP-dependent synthetase/ligase" evidence="16">
    <location>
        <begin position="332"/>
        <end position="375"/>
    </location>
</feature>
<dbReference type="GO" id="GO:0008218">
    <property type="term" value="P:bioluminescence"/>
    <property type="evidence" value="ECO:0007669"/>
    <property type="project" value="UniProtKB-KW"/>
</dbReference>
<keyword evidence="9" id="KW-0460">Magnesium</keyword>
<dbReference type="GO" id="GO:0046872">
    <property type="term" value="F:metal ion binding"/>
    <property type="evidence" value="ECO:0007669"/>
    <property type="project" value="UniProtKB-KW"/>
</dbReference>
<protein>
    <recommendedName>
        <fullName evidence="5">Luciferin 4-monooxygenase</fullName>
        <ecNumber evidence="4">1.13.12.7</ecNumber>
    </recommendedName>
</protein>
<dbReference type="GO" id="GO:0005777">
    <property type="term" value="C:peroxisome"/>
    <property type="evidence" value="ECO:0007669"/>
    <property type="project" value="UniProtKB-SubCell"/>
</dbReference>
<keyword evidence="8" id="KW-0067">ATP-binding</keyword>
<dbReference type="InterPro" id="IPR000873">
    <property type="entry name" value="AMP-dep_synth/lig_dom"/>
</dbReference>
<evidence type="ECO:0000313" key="19">
    <source>
        <dbReference type="Proteomes" id="UP001329430"/>
    </source>
</evidence>
<evidence type="ECO:0000256" key="15">
    <source>
        <dbReference type="ARBA" id="ARBA00048497"/>
    </source>
</evidence>
<dbReference type="SUPFAM" id="SSF56801">
    <property type="entry name" value="Acetyl-CoA synthetase-like"/>
    <property type="match status" value="2"/>
</dbReference>
<dbReference type="InterPro" id="IPR025110">
    <property type="entry name" value="AMP-bd_C"/>
</dbReference>
<comment type="caution">
    <text evidence="18">The sequence shown here is derived from an EMBL/GenBank/DDBJ whole genome shotgun (WGS) entry which is preliminary data.</text>
</comment>
<keyword evidence="14" id="KW-0599">Photoprotein</keyword>
<dbReference type="Gene3D" id="3.30.300.30">
    <property type="match status" value="2"/>
</dbReference>
<evidence type="ECO:0000256" key="4">
    <source>
        <dbReference type="ARBA" id="ARBA00012532"/>
    </source>
</evidence>
<dbReference type="EC" id="1.13.12.7" evidence="4"/>
<sequence>MERREHILIGPESHSPLESGTIGQYLFNSLKTYENIPTCITDPEFGRTISYSEMLKLTCHLANGFRRGGYPVGTVISICSENNLYYLLPVIAAWYMGMIVAPTNPNHTERELIHVYNIMKSEIIFCSEQTLEKVIKLKQKLPFIKKIIILNGTVVTEEADTLNNFIHSSTAEDLDVANFQLEKFDRDNHVAVVLCSSGTTGFPKCVMLTHRHIMIKLIQNRDSNCNLGLHVKPGGAVLNILPLFHGYGFLKTLQFLTMGHHIILMQGFKEQLLLSSIEKYRIICACFVPSVMANLVKSEALANYDLSSLTEISVGGSPLSTHITSKAIESGKNSSIGKLLSFTKAKVINVDTGESLGPYKVGELCIKGETVMKGYMGDANATEKAIDKSGWFHTGDACYYDEDEYLYIVDRLKELIKYKSFQVAPAELEALLVEYPGITEAAVVGKADLVAGELPTAFIVTQPDAIITEQEVLAYIKGIVSKEKQLRGGVYFIDTIPKNATGKIVRRKLREILQEKTSFCKIINCDKLPTTKNTRSSTYYCKEIVWHTVITVSPIMDEEYVIHGGKLEKPVSKVSSGVELYNGLKRNKESPIFIDALTGEKVASNTLIENACRLGQSLRNYGIQRKDIIGICSENNLKFFDPILAGLFTGIAVTTFSSQYTERELMFVANLSQPSVIFCSIETVPTVLKVKNRLKKVPKIIIINKSEDYGECQCLNNFISENISKNFDVNKFEFTEVNVKEDVAFILYSSGTTGMPKGVMITHLNANGVFAIFTDSRSSITQGPCIAFLPYSHGYGLFLVLRKLVTGSCTFIMKKFDPHVYLKTIQDYKIADLHVVPPVAQFLAKTDLINKYDLSSVQSIFSGAAPLSKSTEQELEKRFKVDCIQGYGLTETTVGVIGHFANKRYSLGAAGNVLPTISIKIVDLETGKALGPMKAGELCVRSDTVMKGYLNDVVATKMTFDDHGWLRTGDVGYYDNDYVIYIVDRIKELIKCKGHQIAPAELESLMLSHPKIADACVVGIPDEKSGEVPLAFVVKVQNQNLSEKEVEEYIAAQVAPYKRLRGVRFVSQIPRNPSGKILRRVLRDSVNTNTSKL</sequence>
<evidence type="ECO:0000256" key="14">
    <source>
        <dbReference type="ARBA" id="ARBA00023262"/>
    </source>
</evidence>
<dbReference type="Gene3D" id="3.40.50.980">
    <property type="match status" value="4"/>
</dbReference>
<feature type="domain" description="AMP-binding enzyme C-terminal" evidence="17">
    <location>
        <begin position="427"/>
        <end position="503"/>
    </location>
</feature>
<feature type="domain" description="AMP-dependent synthetase/ligase" evidence="16">
    <location>
        <begin position="42"/>
        <end position="326"/>
    </location>
</feature>
<dbReference type="PROSITE" id="PS00455">
    <property type="entry name" value="AMP_BINDING"/>
    <property type="match status" value="2"/>
</dbReference>
<comment type="subcellular location">
    <subcellularLocation>
        <location evidence="2">Peroxisome</location>
    </subcellularLocation>
</comment>
<evidence type="ECO:0000256" key="5">
    <source>
        <dbReference type="ARBA" id="ARBA00019043"/>
    </source>
</evidence>
<dbReference type="FunFam" id="3.40.50.12780:FF:000003">
    <property type="entry name" value="Long-chain-fatty-acid--CoA ligase FadD"/>
    <property type="match status" value="1"/>
</dbReference>